<evidence type="ECO:0000259" key="10">
    <source>
        <dbReference type="Pfam" id="PF07687"/>
    </source>
</evidence>
<comment type="subunit">
    <text evidence="3">Homodimer.</text>
</comment>
<feature type="binding site" evidence="7">
    <location>
        <position position="84"/>
    </location>
    <ligand>
        <name>Zn(2+)</name>
        <dbReference type="ChEBI" id="CHEBI:29105"/>
        <label>1</label>
    </ligand>
</feature>
<sequence>MTQAFEIGVRAKARCDLMGAAPFSEADDMLVRRFLTPAHKAALDTLKFWMEEAGMAVRLDPAGNLVGRYEGETPDAPALLIGSHIDSVRNGGRYDGALGVMLAVDLIGAFHRQGRRLPFALEAIAFGDEEGSRFPASMACSRAVAGTVDPRVVEMTDAEGVSLAEAYAAFGLDPTRIVEAARRPGEVFAFLEAHIEQGPVLEAEGLALGVVTAIAAQKRILVRFKGQAGHAGTTPMHLRKDPGPAAAEAVLALERICREGPLAGTDGLVGTVGRMTALPGAFNVIPGAVEFSMDIRAETSATRDAAVEAITAQIEAIAARRDLKVAVTLMQELAESPCDAGLTDLLAAAVDDLNDPGGQAARRLPSGAGHDAMVIADLCPTAMLFIRCEGGVSHNPAEAVTDADCALAARAMVGFVERLSSEFSSSSRPERASVESRDPGAVRTAPGSRIAPAGRPG</sequence>
<evidence type="ECO:0000313" key="12">
    <source>
        <dbReference type="EMBL" id="PLR18044.1"/>
    </source>
</evidence>
<evidence type="ECO:0000313" key="13">
    <source>
        <dbReference type="Proteomes" id="UP000234483"/>
    </source>
</evidence>
<evidence type="ECO:0000313" key="11">
    <source>
        <dbReference type="EMBL" id="AYV44951.1"/>
    </source>
</evidence>
<reference evidence="11 14" key="2">
    <citation type="submission" date="2018-01" db="EMBL/GenBank/DDBJ databases">
        <title>Complete genome sequence of Caulobacter flavus RHGG3.</title>
        <authorList>
            <person name="Yang E."/>
        </authorList>
    </citation>
    <scope>NUCLEOTIDE SEQUENCE [LARGE SCALE GENOMIC DNA]</scope>
    <source>
        <strain evidence="11 14">RHGG3</strain>
    </source>
</reference>
<comment type="similarity">
    <text evidence="2">Belongs to the peptidase M20 family.</text>
</comment>
<evidence type="ECO:0000256" key="2">
    <source>
        <dbReference type="ARBA" id="ARBA00006153"/>
    </source>
</evidence>
<evidence type="ECO:0000256" key="7">
    <source>
        <dbReference type="PIRSR" id="PIRSR001235-1"/>
    </source>
</evidence>
<dbReference type="Pfam" id="PF07687">
    <property type="entry name" value="M20_dimer"/>
    <property type="match status" value="1"/>
</dbReference>
<dbReference type="Proteomes" id="UP000234483">
    <property type="component" value="Unassembled WGS sequence"/>
</dbReference>
<dbReference type="InterPro" id="IPR010158">
    <property type="entry name" value="Amidase_Cbmase"/>
</dbReference>
<feature type="binding site" evidence="7">
    <location>
        <position position="394"/>
    </location>
    <ligand>
        <name>Zn(2+)</name>
        <dbReference type="ChEBI" id="CHEBI:29105"/>
        <label>2</label>
    </ligand>
</feature>
<dbReference type="GO" id="GO:0046872">
    <property type="term" value="F:metal ion binding"/>
    <property type="evidence" value="ECO:0007669"/>
    <property type="project" value="UniProtKB-KW"/>
</dbReference>
<evidence type="ECO:0000256" key="3">
    <source>
        <dbReference type="ARBA" id="ARBA00011738"/>
    </source>
</evidence>
<keyword evidence="5 12" id="KW-0378">Hydrolase</keyword>
<feature type="region of interest" description="Disordered" evidence="9">
    <location>
        <begin position="421"/>
        <end position="457"/>
    </location>
</feature>
<dbReference type="Gene3D" id="3.40.630.10">
    <property type="entry name" value="Zn peptidases"/>
    <property type="match status" value="1"/>
</dbReference>
<dbReference type="PIRSF" id="PIRSF001235">
    <property type="entry name" value="Amidase_carbamoylase"/>
    <property type="match status" value="1"/>
</dbReference>
<evidence type="ECO:0000256" key="8">
    <source>
        <dbReference type="PIRSR" id="PIRSR001235-2"/>
    </source>
</evidence>
<dbReference type="CDD" id="cd03884">
    <property type="entry name" value="M20_bAS"/>
    <property type="match status" value="1"/>
</dbReference>
<dbReference type="AlphaFoldDB" id="A0A2N5CW57"/>
<evidence type="ECO:0000256" key="6">
    <source>
        <dbReference type="ARBA" id="ARBA00023211"/>
    </source>
</evidence>
<dbReference type="EMBL" id="CP026100">
    <property type="protein sequence ID" value="AYV44951.1"/>
    <property type="molecule type" value="Genomic_DNA"/>
</dbReference>
<dbReference type="InterPro" id="IPR036264">
    <property type="entry name" value="Bact_exopeptidase_dim_dom"/>
</dbReference>
<dbReference type="SUPFAM" id="SSF53187">
    <property type="entry name" value="Zn-dependent exopeptidases"/>
    <property type="match status" value="1"/>
</dbReference>
<dbReference type="GO" id="GO:0016813">
    <property type="term" value="F:hydrolase activity, acting on carbon-nitrogen (but not peptide) bonds, in linear amidines"/>
    <property type="evidence" value="ECO:0007669"/>
    <property type="project" value="InterPro"/>
</dbReference>
<evidence type="ECO:0000256" key="4">
    <source>
        <dbReference type="ARBA" id="ARBA00022723"/>
    </source>
</evidence>
<feature type="binding site" evidence="8">
    <location>
        <position position="219"/>
    </location>
    <ligand>
        <name>allantoate</name>
        <dbReference type="ChEBI" id="CHEBI:17536"/>
    </ligand>
</feature>
<keyword evidence="14" id="KW-1185">Reference proteome</keyword>
<proteinExistence type="inferred from homology"/>
<reference evidence="12 13" key="1">
    <citation type="submission" date="2017-12" db="EMBL/GenBank/DDBJ databases">
        <title>The genome sequence of Caulobacter flavus CGMCC1 15093.</title>
        <authorList>
            <person name="Gao J."/>
            <person name="Mao X."/>
            <person name="Sun J."/>
        </authorList>
    </citation>
    <scope>NUCLEOTIDE SEQUENCE [LARGE SCALE GENOMIC DNA]</scope>
    <source>
        <strain evidence="12 13">CGMCC1 15093</strain>
    </source>
</reference>
<feature type="binding site" evidence="8">
    <location>
        <position position="296"/>
    </location>
    <ligand>
        <name>allantoate</name>
        <dbReference type="ChEBI" id="CHEBI:17536"/>
    </ligand>
</feature>
<evidence type="ECO:0000256" key="1">
    <source>
        <dbReference type="ARBA" id="ARBA00001936"/>
    </source>
</evidence>
<dbReference type="Gene3D" id="3.30.70.360">
    <property type="match status" value="1"/>
</dbReference>
<name>A0A2N5CW57_9CAUL</name>
<keyword evidence="7" id="KW-0862">Zinc</keyword>
<feature type="binding site" evidence="7">
    <location>
        <position position="95"/>
    </location>
    <ligand>
        <name>Zn(2+)</name>
        <dbReference type="ChEBI" id="CHEBI:29105"/>
        <label>1</label>
    </ligand>
</feature>
<dbReference type="SUPFAM" id="SSF55031">
    <property type="entry name" value="Bacterial exopeptidase dimerisation domain"/>
    <property type="match status" value="1"/>
</dbReference>
<dbReference type="EMBL" id="PJRQ01000012">
    <property type="protein sequence ID" value="PLR18044.1"/>
    <property type="molecule type" value="Genomic_DNA"/>
</dbReference>
<feature type="binding site" evidence="8">
    <location>
        <position position="283"/>
    </location>
    <ligand>
        <name>allantoate</name>
        <dbReference type="ChEBI" id="CHEBI:17536"/>
    </ligand>
</feature>
<dbReference type="PANTHER" id="PTHR32494">
    <property type="entry name" value="ALLANTOATE DEIMINASE-RELATED"/>
    <property type="match status" value="1"/>
</dbReference>
<comment type="cofactor">
    <cofactor evidence="1">
        <name>Mn(2+)</name>
        <dbReference type="ChEBI" id="CHEBI:29035"/>
    </cofactor>
</comment>
<organism evidence="12 13">
    <name type="scientific">Caulobacter flavus</name>
    <dbReference type="NCBI Taxonomy" id="1679497"/>
    <lineage>
        <taxon>Bacteria</taxon>
        <taxon>Pseudomonadati</taxon>
        <taxon>Pseudomonadota</taxon>
        <taxon>Alphaproteobacteria</taxon>
        <taxon>Caulobacterales</taxon>
        <taxon>Caulobacteraceae</taxon>
        <taxon>Caulobacter</taxon>
    </lineage>
</organism>
<dbReference type="InterPro" id="IPR002933">
    <property type="entry name" value="Peptidase_M20"/>
</dbReference>
<feature type="compositionally biased region" description="Basic and acidic residues" evidence="9">
    <location>
        <begin position="428"/>
        <end position="440"/>
    </location>
</feature>
<dbReference type="Pfam" id="PF01546">
    <property type="entry name" value="Peptidase_M20"/>
    <property type="match status" value="1"/>
</dbReference>
<feature type="domain" description="Peptidase M20 dimerisation" evidence="10">
    <location>
        <begin position="222"/>
        <end position="320"/>
    </location>
</feature>
<accession>A0A2N5CW57</accession>
<dbReference type="NCBIfam" id="TIGR01879">
    <property type="entry name" value="hydantase"/>
    <property type="match status" value="1"/>
</dbReference>
<feature type="binding site" evidence="7">
    <location>
        <position position="194"/>
    </location>
    <ligand>
        <name>Zn(2+)</name>
        <dbReference type="ChEBI" id="CHEBI:29105"/>
        <label>1</label>
    </ligand>
</feature>
<feature type="binding site" evidence="7">
    <location>
        <position position="130"/>
    </location>
    <ligand>
        <name>Zn(2+)</name>
        <dbReference type="ChEBI" id="CHEBI:29105"/>
        <label>2</label>
    </ligand>
</feature>
<protein>
    <submittedName>
        <fullName evidence="12">Allantoate amidohydrolase</fullName>
    </submittedName>
</protein>
<evidence type="ECO:0000313" key="14">
    <source>
        <dbReference type="Proteomes" id="UP000281192"/>
    </source>
</evidence>
<dbReference type="NCBIfam" id="NF006775">
    <property type="entry name" value="PRK09290.2-5"/>
    <property type="match status" value="1"/>
</dbReference>
<comment type="cofactor">
    <cofactor evidence="7">
        <name>Zn(2+)</name>
        <dbReference type="ChEBI" id="CHEBI:29105"/>
    </cofactor>
    <text evidence="7">Binds 2 Zn(2+) ions per subunit.</text>
</comment>
<gene>
    <name evidence="11" type="ORF">C1707_01020</name>
    <name evidence="12" type="ORF">CFHF_06865</name>
</gene>
<dbReference type="OrthoDB" id="9808195at2"/>
<evidence type="ECO:0000256" key="5">
    <source>
        <dbReference type="ARBA" id="ARBA00022801"/>
    </source>
</evidence>
<dbReference type="Proteomes" id="UP000281192">
    <property type="component" value="Chromosome"/>
</dbReference>
<dbReference type="InterPro" id="IPR011650">
    <property type="entry name" value="Peptidase_M20_dimer"/>
</dbReference>
<evidence type="ECO:0000256" key="9">
    <source>
        <dbReference type="SAM" id="MobiDB-lite"/>
    </source>
</evidence>
<feature type="binding site" evidence="7">
    <location>
        <position position="95"/>
    </location>
    <ligand>
        <name>Zn(2+)</name>
        <dbReference type="ChEBI" id="CHEBI:29105"/>
        <label>2</label>
    </ligand>
</feature>
<dbReference type="PANTHER" id="PTHR32494:SF19">
    <property type="entry name" value="ALLANTOATE DEIMINASE-RELATED"/>
    <property type="match status" value="1"/>
</dbReference>
<keyword evidence="6" id="KW-0464">Manganese</keyword>
<dbReference type="KEGG" id="cfh:C1707_01020"/>
<keyword evidence="4 7" id="KW-0479">Metal-binding</keyword>